<evidence type="ECO:0000313" key="1">
    <source>
        <dbReference type="EMBL" id="GAA4830822.1"/>
    </source>
</evidence>
<sequence>MQLIEVTEKKHIKEFLEFPVRLYKEDPNYIRPLNQDVEAVFDPKKNKLFKQGGKAIRWILKNDQGETIGRVAAYHNPKTAYKTKDLPTGGMGFFDCINDQEAANILFNACKSWLQEFDMEAMDGPINFGDRDRWWGCLKEGFTEPNYCMHYNFPYYNDLYEAYGFKTYFKQFTYLRRVKEKVDDELIRKGTSVYTDPDYTFIHARKKDLEKFAIDFATIYNKAWKGHPGVPSISEKAAKKIFGSLKMVMDEELAWFGYYKGEPVAFYLQIPEMNQIVKKIKSGNLNLWNKLRMFWYIKTRASRKIFGLVFGVIPEHQKKGVECAIVMAYSDFIVQTIGKKHNPDPKLYFDGYHYKSLEMNWIGDFNPKMMRTVELIGGEICKVHLTYRKLFDENRPFERMKIIQ</sequence>
<name>A0ABP9D649_9BACT</name>
<dbReference type="PANTHER" id="PTHR41368">
    <property type="entry name" value="PROTEIN YGHO"/>
    <property type="match status" value="1"/>
</dbReference>
<dbReference type="SUPFAM" id="SSF55729">
    <property type="entry name" value="Acyl-CoA N-acyltransferases (Nat)"/>
    <property type="match status" value="1"/>
</dbReference>
<dbReference type="InterPro" id="IPR016181">
    <property type="entry name" value="Acyl_CoA_acyltransferase"/>
</dbReference>
<protein>
    <submittedName>
        <fullName evidence="1">GNAT family N-acetyltransferase</fullName>
    </submittedName>
</protein>
<accession>A0ABP9D649</accession>
<gene>
    <name evidence="1" type="ORF">GCM10023331_15160</name>
</gene>
<keyword evidence="2" id="KW-1185">Reference proteome</keyword>
<dbReference type="EMBL" id="BAABJX010000022">
    <property type="protein sequence ID" value="GAA4830822.1"/>
    <property type="molecule type" value="Genomic_DNA"/>
</dbReference>
<reference evidence="2" key="1">
    <citation type="journal article" date="2019" name="Int. J. Syst. Evol. Microbiol.">
        <title>The Global Catalogue of Microorganisms (GCM) 10K type strain sequencing project: providing services to taxonomists for standard genome sequencing and annotation.</title>
        <authorList>
            <consortium name="The Broad Institute Genomics Platform"/>
            <consortium name="The Broad Institute Genome Sequencing Center for Infectious Disease"/>
            <person name="Wu L."/>
            <person name="Ma J."/>
        </authorList>
    </citation>
    <scope>NUCLEOTIDE SEQUENCE [LARGE SCALE GENOMIC DNA]</scope>
    <source>
        <strain evidence="2">JCM 18326</strain>
    </source>
</reference>
<dbReference type="InterPro" id="IPR039968">
    <property type="entry name" value="BcerS-like"/>
</dbReference>
<proteinExistence type="predicted"/>
<comment type="caution">
    <text evidence="1">The sequence shown here is derived from an EMBL/GenBank/DDBJ whole genome shotgun (WGS) entry which is preliminary data.</text>
</comment>
<dbReference type="Proteomes" id="UP001500298">
    <property type="component" value="Unassembled WGS sequence"/>
</dbReference>
<dbReference type="RefSeq" id="WP_345370619.1">
    <property type="nucleotide sequence ID" value="NZ_BAABJX010000022.1"/>
</dbReference>
<dbReference type="PANTHER" id="PTHR41368:SF1">
    <property type="entry name" value="PROTEIN YGHO"/>
    <property type="match status" value="1"/>
</dbReference>
<organism evidence="1 2">
    <name type="scientific">Algivirga pacifica</name>
    <dbReference type="NCBI Taxonomy" id="1162670"/>
    <lineage>
        <taxon>Bacteria</taxon>
        <taxon>Pseudomonadati</taxon>
        <taxon>Bacteroidota</taxon>
        <taxon>Cytophagia</taxon>
        <taxon>Cytophagales</taxon>
        <taxon>Flammeovirgaceae</taxon>
        <taxon>Algivirga</taxon>
    </lineage>
</organism>
<evidence type="ECO:0000313" key="2">
    <source>
        <dbReference type="Proteomes" id="UP001500298"/>
    </source>
</evidence>